<feature type="region of interest" description="Disordered" evidence="1">
    <location>
        <begin position="1"/>
        <end position="22"/>
    </location>
</feature>
<evidence type="ECO:0000313" key="2">
    <source>
        <dbReference type="EMBL" id="KAB0392460.1"/>
    </source>
</evidence>
<evidence type="ECO:0000256" key="1">
    <source>
        <dbReference type="SAM" id="MobiDB-lite"/>
    </source>
</evidence>
<sequence length="118" mass="12639">MTTRESPKVCNAQHGDRWPQEDSRQLRYDFDPRNPEKVDKLTTYCLGLARAGGPVPVPVAGGPAENTPVPSAATLLDRQAVGGFGLVLSAASLPIVLSETGLLVPYIQGFFCNDTTIQ</sequence>
<dbReference type="AlphaFoldDB" id="A0A643BXG7"/>
<reference evidence="2 3" key="1">
    <citation type="journal article" date="2019" name="PLoS ONE">
        <title>Genomic analyses reveal an absence of contemporary introgressive admixture between fin whales and blue whales, despite known hybrids.</title>
        <authorList>
            <person name="Westbury M.V."/>
            <person name="Petersen B."/>
            <person name="Lorenzen E.D."/>
        </authorList>
    </citation>
    <scope>NUCLEOTIDE SEQUENCE [LARGE SCALE GENOMIC DNA]</scope>
    <source>
        <strain evidence="2">FinWhale-01</strain>
    </source>
</reference>
<dbReference type="EMBL" id="SGJD01003842">
    <property type="protein sequence ID" value="KAB0392460.1"/>
    <property type="molecule type" value="Genomic_DNA"/>
</dbReference>
<comment type="caution">
    <text evidence="2">The sequence shown here is derived from an EMBL/GenBank/DDBJ whole genome shotgun (WGS) entry which is preliminary data.</text>
</comment>
<protein>
    <submittedName>
        <fullName evidence="2">Uncharacterized protein</fullName>
    </submittedName>
</protein>
<dbReference type="Proteomes" id="UP000437017">
    <property type="component" value="Unassembled WGS sequence"/>
</dbReference>
<name>A0A643BXG7_BALPH</name>
<gene>
    <name evidence="2" type="ORF">E2I00_011300</name>
</gene>
<organism evidence="2 3">
    <name type="scientific">Balaenoptera physalus</name>
    <name type="common">Fin whale</name>
    <name type="synonym">Balaena physalus</name>
    <dbReference type="NCBI Taxonomy" id="9770"/>
    <lineage>
        <taxon>Eukaryota</taxon>
        <taxon>Metazoa</taxon>
        <taxon>Chordata</taxon>
        <taxon>Craniata</taxon>
        <taxon>Vertebrata</taxon>
        <taxon>Euteleostomi</taxon>
        <taxon>Mammalia</taxon>
        <taxon>Eutheria</taxon>
        <taxon>Laurasiatheria</taxon>
        <taxon>Artiodactyla</taxon>
        <taxon>Whippomorpha</taxon>
        <taxon>Cetacea</taxon>
        <taxon>Mysticeti</taxon>
        <taxon>Balaenopteridae</taxon>
        <taxon>Balaenoptera</taxon>
    </lineage>
</organism>
<keyword evidence="3" id="KW-1185">Reference proteome</keyword>
<accession>A0A643BXG7</accession>
<evidence type="ECO:0000313" key="3">
    <source>
        <dbReference type="Proteomes" id="UP000437017"/>
    </source>
</evidence>
<proteinExistence type="predicted"/>
<dbReference type="OrthoDB" id="8907274at2759"/>